<dbReference type="AlphaFoldDB" id="A0A271KAL1"/>
<organism evidence="3 4">
    <name type="scientific">Mesorhizobium wenxiniae</name>
    <dbReference type="NCBI Taxonomy" id="2014805"/>
    <lineage>
        <taxon>Bacteria</taxon>
        <taxon>Pseudomonadati</taxon>
        <taxon>Pseudomonadota</taxon>
        <taxon>Alphaproteobacteria</taxon>
        <taxon>Hyphomicrobiales</taxon>
        <taxon>Phyllobacteriaceae</taxon>
        <taxon>Mesorhizobium</taxon>
    </lineage>
</organism>
<dbReference type="InterPro" id="IPR007730">
    <property type="entry name" value="SPOR-like_dom"/>
</dbReference>
<feature type="compositionally biased region" description="Low complexity" evidence="1">
    <location>
        <begin position="212"/>
        <end position="222"/>
    </location>
</feature>
<feature type="region of interest" description="Disordered" evidence="1">
    <location>
        <begin position="574"/>
        <end position="678"/>
    </location>
</feature>
<feature type="region of interest" description="Disordered" evidence="1">
    <location>
        <begin position="1"/>
        <end position="25"/>
    </location>
</feature>
<name>A0A271KAL1_9HYPH</name>
<keyword evidence="4" id="KW-1185">Reference proteome</keyword>
<feature type="domain" description="SPOR" evidence="2">
    <location>
        <begin position="1174"/>
        <end position="1257"/>
    </location>
</feature>
<protein>
    <submittedName>
        <fullName evidence="3">Sporulation protein</fullName>
    </submittedName>
</protein>
<gene>
    <name evidence="3" type="ORF">CIT31_29620</name>
</gene>
<feature type="compositionally biased region" description="Polar residues" evidence="1">
    <location>
        <begin position="618"/>
        <end position="632"/>
    </location>
</feature>
<feature type="compositionally biased region" description="Acidic residues" evidence="1">
    <location>
        <begin position="1"/>
        <end position="11"/>
    </location>
</feature>
<proteinExistence type="predicted"/>
<feature type="region of interest" description="Disordered" evidence="1">
    <location>
        <begin position="1059"/>
        <end position="1153"/>
    </location>
</feature>
<feature type="region of interest" description="Disordered" evidence="1">
    <location>
        <begin position="379"/>
        <end position="407"/>
    </location>
</feature>
<evidence type="ECO:0000256" key="1">
    <source>
        <dbReference type="SAM" id="MobiDB-lite"/>
    </source>
</evidence>
<dbReference type="OrthoDB" id="7338235at2"/>
<comment type="caution">
    <text evidence="3">The sequence shown here is derived from an EMBL/GenBank/DDBJ whole genome shotgun (WGS) entry which is preliminary data.</text>
</comment>
<dbReference type="GO" id="GO:0042834">
    <property type="term" value="F:peptidoglycan binding"/>
    <property type="evidence" value="ECO:0007669"/>
    <property type="project" value="InterPro"/>
</dbReference>
<evidence type="ECO:0000313" key="4">
    <source>
        <dbReference type="Proteomes" id="UP000215931"/>
    </source>
</evidence>
<feature type="compositionally biased region" description="Low complexity" evidence="1">
    <location>
        <begin position="1117"/>
        <end position="1140"/>
    </location>
</feature>
<feature type="compositionally biased region" description="Low complexity" evidence="1">
    <location>
        <begin position="1090"/>
        <end position="1101"/>
    </location>
</feature>
<dbReference type="Gene3D" id="3.30.70.1070">
    <property type="entry name" value="Sporulation related repeat"/>
    <property type="match status" value="1"/>
</dbReference>
<reference evidence="3 4" key="1">
    <citation type="submission" date="2017-08" db="EMBL/GenBank/DDBJ databases">
        <title>Mesorhizobium wenxinae sp. nov., a novel rhizobial species isolated from root nodules of chickpea (Cicer arietinum L.).</title>
        <authorList>
            <person name="Zhang J."/>
        </authorList>
    </citation>
    <scope>NUCLEOTIDE SEQUENCE [LARGE SCALE GENOMIC DNA]</scope>
    <source>
        <strain evidence="4">WYCCWR 10019</strain>
    </source>
</reference>
<feature type="compositionally biased region" description="Acidic residues" evidence="1">
    <location>
        <begin position="379"/>
        <end position="390"/>
    </location>
</feature>
<feature type="compositionally biased region" description="Low complexity" evidence="1">
    <location>
        <begin position="583"/>
        <end position="602"/>
    </location>
</feature>
<evidence type="ECO:0000259" key="2">
    <source>
        <dbReference type="PROSITE" id="PS51724"/>
    </source>
</evidence>
<sequence length="1257" mass="129520">MGEFGADDNDGATEIREPAFEPAATDAVDDELAASLEQDFLLDDDATDETAHAVAADDARSGVAEASAPAVEAAFDDDFDDALASSLEDVSPFEDDLAGNDKLGNDELAASLEQDLLLDDDATDESAHAVAADDSRSGVAEASAPAVEAAFDDDFDDALASSLEDVSPFEDDLPINDKLGNDKLGNGELAASLEQDLLVDDEATGESEQNTAAIDASAPAAEPAFDDEFDNAVASSLEDELMLDEQVPMEQVAEAAEISAPAADPAFDDEFDNAVASSLEDELMLGEHVPMEQAAEPADVSAPAAEPAFDDEFDNAVASSLEDELMLDEHGPMEQAAVGAPAAPVRAVSDESDEDFAGHFDNVMVDVDMDFDVRTAEPVEIDEPEIDESEAIVAKHEPSAETPEDAFDADFDLSFEDALAEEAEKPVPQASGVAAQPTAPAAGVQSAAPAPIADERSLEDELNALLGTMRTRASPVAASAANEPAMVRHPVAATEKVAVKSAKPVEELDWSLDEQDLLGSPDSSAVHAADDADLDSVLLDELEGQDFSAEDAAGQADVDFDDDALHTAFAKDIGLDHGDGDDVAAAASQQDPADALSWMAAPSAPPTPARSWSRVTPVAQSQPAFAAQPTTSAKTTEATPPMATAPSYQDEPAEDGAADAASAPAQSEQSSAYDEMPDVETVDVPERVVALADDLDIPDLDFNDDEPAAPAYDDLDTEFASLLTEMNAVDVAAAPARSAAYDDESYNAGFESGAGFQSTAGFQSAAGFQSGYEPDRVETRTYAARPAQASVSASYADAASGFDLGDLPNGRPASQADDFGLDELDYDPELDEAMSVPGLAEHDAARPRSRGLLVAAVVGAVALAGGLGAFALSFGGTGGTDAPVIVKADNAPIKVRPENPGGTVVPNQDNKVYDAVAKGGAKPAEPVQEKLVTNTEEPVDVAAKEPPQSRVVDLSPDDIDTAEAADAIGNAESAPAEGANAIRGTQAAGNADVAAVPASKSEDRIAQVLQEADQGIDPDLVAVAPRKVRTMVVKPDGSLVAREDPAPAAPQIAAFEPVDPAPQHVAPTGQADDAEQQTGTVPPVADQASDDLLGGDPVGGDQTEAAKPETAKPEIVNPTAAPAAAPEAEAQTAQPANTPASVPVAPQRPSDQPVDVVGEVKPDQVASINPAAGSTGGGSWSMQIASQPTVESAQSTYQDLQRRYGSVLSGHTANIVKAEIAGKGTFYRVRVPAKSRNDAINLCTSYKAAGGNCFVSR</sequence>
<feature type="compositionally biased region" description="Basic and acidic residues" evidence="1">
    <location>
        <begin position="125"/>
        <end position="136"/>
    </location>
</feature>
<dbReference type="SUPFAM" id="SSF110997">
    <property type="entry name" value="Sporulation related repeat"/>
    <property type="match status" value="1"/>
</dbReference>
<feature type="compositionally biased region" description="Low complexity" evidence="1">
    <location>
        <begin position="633"/>
        <end position="650"/>
    </location>
</feature>
<feature type="region of interest" description="Disordered" evidence="1">
    <location>
        <begin position="421"/>
        <end position="454"/>
    </location>
</feature>
<dbReference type="Pfam" id="PF05036">
    <property type="entry name" value="SPOR"/>
    <property type="match status" value="1"/>
</dbReference>
<feature type="compositionally biased region" description="Low complexity" evidence="1">
    <location>
        <begin position="658"/>
        <end position="672"/>
    </location>
</feature>
<dbReference type="PROSITE" id="PS51724">
    <property type="entry name" value="SPOR"/>
    <property type="match status" value="1"/>
</dbReference>
<feature type="region of interest" description="Disordered" evidence="1">
    <location>
        <begin position="121"/>
        <end position="144"/>
    </location>
</feature>
<dbReference type="Proteomes" id="UP000215931">
    <property type="component" value="Unassembled WGS sequence"/>
</dbReference>
<feature type="compositionally biased region" description="Low complexity" evidence="1">
    <location>
        <begin position="437"/>
        <end position="452"/>
    </location>
</feature>
<dbReference type="InterPro" id="IPR036680">
    <property type="entry name" value="SPOR-like_sf"/>
</dbReference>
<feature type="region of interest" description="Disordered" evidence="1">
    <location>
        <begin position="804"/>
        <end position="823"/>
    </location>
</feature>
<accession>A0A271KAL1</accession>
<dbReference type="EMBL" id="NPKH01000037">
    <property type="protein sequence ID" value="PAP92217.1"/>
    <property type="molecule type" value="Genomic_DNA"/>
</dbReference>
<feature type="region of interest" description="Disordered" evidence="1">
    <location>
        <begin position="201"/>
        <end position="222"/>
    </location>
</feature>
<evidence type="ECO:0000313" key="3">
    <source>
        <dbReference type="EMBL" id="PAP92217.1"/>
    </source>
</evidence>